<dbReference type="OrthoDB" id="1633927at2"/>
<evidence type="ECO:0008006" key="3">
    <source>
        <dbReference type="Google" id="ProtNLM"/>
    </source>
</evidence>
<dbReference type="PATRIC" id="fig|1503.3.peg.1221"/>
<dbReference type="InterPro" id="IPR021328">
    <property type="entry name" value="CotB-like"/>
</dbReference>
<proteinExistence type="predicted"/>
<gene>
    <name evidence="1" type="ORF">CLPU_1c03450</name>
</gene>
<dbReference type="Gene3D" id="1.20.1260.120">
    <property type="entry name" value="Protein of unknown function DUF2935"/>
    <property type="match status" value="1"/>
</dbReference>
<evidence type="ECO:0000313" key="2">
    <source>
        <dbReference type="Proteomes" id="UP000037267"/>
    </source>
</evidence>
<dbReference type="Pfam" id="PF11155">
    <property type="entry name" value="DUF2935"/>
    <property type="match status" value="2"/>
</dbReference>
<dbReference type="EMBL" id="LGSS01000001">
    <property type="protein sequence ID" value="KNF10180.1"/>
    <property type="molecule type" value="Genomic_DNA"/>
</dbReference>
<accession>A0A0L0WFI1</accession>
<dbReference type="Proteomes" id="UP000037267">
    <property type="component" value="Unassembled WGS sequence"/>
</dbReference>
<keyword evidence="2" id="KW-1185">Reference proteome</keyword>
<reference evidence="2" key="1">
    <citation type="submission" date="2015-07" db="EMBL/GenBank/DDBJ databases">
        <title>Draft genome sequence of the purine-degrading Gottschalkia purinilyticum DSM 1384 (formerly Clostridium purinilyticum).</title>
        <authorList>
            <person name="Poehlein A."/>
            <person name="Schiel-Bengelsdorf B."/>
            <person name="Bengelsdorf F.R."/>
            <person name="Daniel R."/>
            <person name="Duerre P."/>
        </authorList>
    </citation>
    <scope>NUCLEOTIDE SEQUENCE [LARGE SCALE GENOMIC DNA]</scope>
    <source>
        <strain evidence="2">DSM 1384</strain>
    </source>
</reference>
<dbReference type="SUPFAM" id="SSF158430">
    <property type="entry name" value="Bacillus cereus metalloprotein-like"/>
    <property type="match status" value="2"/>
</dbReference>
<sequence length="308" mass="35896">MISRKKFIRMSIELNLFFARIMKEHSLFLAVAFTPRDSNLAQMAIEFERGFAELLIETLFFSNGIISPRTIKSGELVTQFTLDAERATEFYTGIQINTNITQAELELVGDTNIRVTPMLEESVFTLNQKAIGLTRALANFKSRILDDVLSCKMFTTNYPLLIDHIRREARFYLKMLQRLQRREEIDLEKEMVEQETFWNRIMAEHAKFIRGFLDPTEEELMSLANNFANEFDELIKEGKEAIDRESNLIRLTNESLKATREIRDFKAQGTEGIIDCKIKSIILPLLGDHTLKEANHYLRLLKIFKKRD</sequence>
<evidence type="ECO:0000313" key="1">
    <source>
        <dbReference type="EMBL" id="KNF10180.1"/>
    </source>
</evidence>
<dbReference type="RefSeq" id="WP_050353901.1">
    <property type="nucleotide sequence ID" value="NZ_LGSS01000001.1"/>
</dbReference>
<name>A0A0L0WFI1_GOTPU</name>
<protein>
    <recommendedName>
        <fullName evidence="3">DUF2935 domain-containing protein</fullName>
    </recommendedName>
</protein>
<dbReference type="STRING" id="1503.CLPU_1c03450"/>
<dbReference type="AlphaFoldDB" id="A0A0L0WFI1"/>
<comment type="caution">
    <text evidence="1">The sequence shown here is derived from an EMBL/GenBank/DDBJ whole genome shotgun (WGS) entry which is preliminary data.</text>
</comment>
<organism evidence="1 2">
    <name type="scientific">Gottschalkia purinilytica</name>
    <name type="common">Clostridium purinilyticum</name>
    <dbReference type="NCBI Taxonomy" id="1503"/>
    <lineage>
        <taxon>Bacteria</taxon>
        <taxon>Bacillati</taxon>
        <taxon>Bacillota</taxon>
        <taxon>Tissierellia</taxon>
        <taxon>Tissierellales</taxon>
        <taxon>Gottschalkiaceae</taxon>
        <taxon>Gottschalkia</taxon>
    </lineage>
</organism>